<dbReference type="AlphaFoldDB" id="Q9N4X1"/>
<dbReference type="KEGG" id="cel:CELE_Y46D2A.2"/>
<keyword evidence="1" id="KW-0732">Signal</keyword>
<keyword evidence="5" id="KW-1267">Proteomics identification</keyword>
<dbReference type="UCSC" id="Y46D2A.2">
    <property type="organism name" value="c. elegans"/>
</dbReference>
<evidence type="ECO:0007829" key="5">
    <source>
        <dbReference type="PeptideAtlas" id="Q9N4X1"/>
    </source>
</evidence>
<dbReference type="Bgee" id="WBGene00021590">
    <property type="expression patterns" value="Expressed in adult organism and 2 other cell types or tissues"/>
</dbReference>
<evidence type="ECO:0000256" key="1">
    <source>
        <dbReference type="SAM" id="SignalP"/>
    </source>
</evidence>
<accession>Q9N4X1</accession>
<proteinExistence type="evidence at protein level"/>
<dbReference type="PANTHER" id="PTHR21733">
    <property type="entry name" value="CUB_2 DOMAIN-CONTAINING PROTEIN-RELATED-RELATED"/>
    <property type="match status" value="1"/>
</dbReference>
<dbReference type="InterPro" id="IPR005071">
    <property type="entry name" value="Glycoprotein"/>
</dbReference>
<dbReference type="PaxDb" id="6239-Y46D2A.2"/>
<dbReference type="RefSeq" id="NP_494505.4">
    <property type="nucleotide sequence ID" value="NM_062104.6"/>
</dbReference>
<keyword evidence="3" id="KW-1185">Reference proteome</keyword>
<dbReference type="InParanoid" id="Q9N4X1"/>
<dbReference type="EMBL" id="BX284602">
    <property type="protein sequence ID" value="CCD69508.2"/>
    <property type="molecule type" value="Genomic_DNA"/>
</dbReference>
<dbReference type="AGR" id="WB:WBGene00021590"/>
<dbReference type="WormBase" id="Y46D2A.2">
    <property type="protein sequence ID" value="CE48055"/>
    <property type="gene ID" value="WBGene00021590"/>
</dbReference>
<dbReference type="STRING" id="6239.Y46D2A.2.1"/>
<dbReference type="OMA" id="WTYITIN"/>
<dbReference type="GeneID" id="189952"/>
<reference evidence="2 3" key="1">
    <citation type="journal article" date="1998" name="Science">
        <title>Genome sequence of the nematode C. elegans: a platform for investigating biology.</title>
        <authorList>
            <consortium name="The C. elegans sequencing consortium"/>
            <person name="Sulson J.E."/>
            <person name="Waterston R."/>
        </authorList>
    </citation>
    <scope>NUCLEOTIDE SEQUENCE [LARGE SCALE GENOMIC DNA]</scope>
    <source>
        <strain evidence="2 3">Bristol N2</strain>
    </source>
</reference>
<protein>
    <submittedName>
        <fullName evidence="2">CUB_2 domain-containing protein</fullName>
    </submittedName>
</protein>
<feature type="chain" id="PRO_5004331593" evidence="1">
    <location>
        <begin position="19"/>
        <end position="391"/>
    </location>
</feature>
<dbReference type="OrthoDB" id="5861221at2759"/>
<evidence type="ECO:0000313" key="2">
    <source>
        <dbReference type="EMBL" id="CCD69508.2"/>
    </source>
</evidence>
<dbReference type="PhylomeDB" id="Q9N4X1"/>
<dbReference type="eggNOG" id="ENOG502SG5B">
    <property type="taxonomic scope" value="Eukaryota"/>
</dbReference>
<organism evidence="2 3">
    <name type="scientific">Caenorhabditis elegans</name>
    <dbReference type="NCBI Taxonomy" id="6239"/>
    <lineage>
        <taxon>Eukaryota</taxon>
        <taxon>Metazoa</taxon>
        <taxon>Ecdysozoa</taxon>
        <taxon>Nematoda</taxon>
        <taxon>Chromadorea</taxon>
        <taxon>Rhabditida</taxon>
        <taxon>Rhabditina</taxon>
        <taxon>Rhabditomorpha</taxon>
        <taxon>Rhabditoidea</taxon>
        <taxon>Rhabditidae</taxon>
        <taxon>Peloderinae</taxon>
        <taxon>Caenorhabditis</taxon>
    </lineage>
</organism>
<dbReference type="PANTHER" id="PTHR21733:SF7">
    <property type="entry name" value="CUB_2 DOMAIN-CONTAINING PROTEIN-RELATED"/>
    <property type="match status" value="1"/>
</dbReference>
<gene>
    <name evidence="2" type="ORF">CELE_Y46D2A.2</name>
    <name evidence="2 4" type="ORF">Y46D2A.2</name>
</gene>
<feature type="signal peptide" evidence="1">
    <location>
        <begin position="1"/>
        <end position="18"/>
    </location>
</feature>
<dbReference type="CTD" id="189952"/>
<dbReference type="HOGENOM" id="CLU_040349_0_0_1"/>
<dbReference type="PeptideAtlas" id="Q9N4X1"/>
<dbReference type="Pfam" id="PF03409">
    <property type="entry name" value="Glycoprotein"/>
    <property type="match status" value="1"/>
</dbReference>
<evidence type="ECO:0000313" key="3">
    <source>
        <dbReference type="Proteomes" id="UP000001940"/>
    </source>
</evidence>
<dbReference type="Proteomes" id="UP000001940">
    <property type="component" value="Chromosome II"/>
</dbReference>
<name>Q9N4X1_CAEEL</name>
<sequence length="391" mass="43228">MLQLFSFLAIFYISLSNCDPQILRLKSIPSPIPNVEEGAKLYLASNDDNGLLKNIQVQTAGGSFTLDQINVNTANGNAKSIVIDGGLVISTSNSNADTSGLTGFLYLTTKKQADDPAFSVYVIKQAQTVSTTQPNSTVVILNTELDNDALVFDQPFKSSYVTNINQSPGSNLFFHWGFPSFNWNQTQITNQFFENPRILEMFDPDLKTINYTRLFFDHIEPLQIGLDYWYFTASEPMSMTMESKYVSDLVYTTTSVNTTGLVVNDFLFQEHVVKFQLDLTRVRTIGTLVSAIPIASQINVIFNQGGGISAQSYATNTIHAQSFTYMQPETLTINATSLLPGFFTCQYFGVTGDLLPPGTSTPSTTVAPTTSVVTTPVSSYNYKRSFLYSYN</sequence>
<evidence type="ECO:0000313" key="4">
    <source>
        <dbReference type="WormBase" id="Y46D2A.2"/>
    </source>
</evidence>
<dbReference type="FunCoup" id="Q9N4X1">
    <property type="interactions" value="297"/>
</dbReference>